<evidence type="ECO:0000256" key="1">
    <source>
        <dbReference type="SAM" id="MobiDB-lite"/>
    </source>
</evidence>
<feature type="region of interest" description="Disordered" evidence="1">
    <location>
        <begin position="849"/>
        <end position="874"/>
    </location>
</feature>
<feature type="region of interest" description="Disordered" evidence="1">
    <location>
        <begin position="732"/>
        <end position="830"/>
    </location>
</feature>
<feature type="compositionally biased region" description="Low complexity" evidence="1">
    <location>
        <begin position="758"/>
        <end position="769"/>
    </location>
</feature>
<protein>
    <recommendedName>
        <fullName evidence="2">PH domain-containing protein</fullName>
    </recommendedName>
</protein>
<comment type="caution">
    <text evidence="3">The sequence shown here is derived from an EMBL/GenBank/DDBJ whole genome shotgun (WGS) entry which is preliminary data.</text>
</comment>
<feature type="compositionally biased region" description="Low complexity" evidence="1">
    <location>
        <begin position="1230"/>
        <end position="1251"/>
    </location>
</feature>
<feature type="region of interest" description="Disordered" evidence="1">
    <location>
        <begin position="898"/>
        <end position="1252"/>
    </location>
</feature>
<evidence type="ECO:0000313" key="3">
    <source>
        <dbReference type="EMBL" id="KAK7469093.1"/>
    </source>
</evidence>
<feature type="compositionally biased region" description="Polar residues" evidence="1">
    <location>
        <begin position="898"/>
        <end position="912"/>
    </location>
</feature>
<dbReference type="InterPro" id="IPR011993">
    <property type="entry name" value="PH-like_dom_sf"/>
</dbReference>
<feature type="compositionally biased region" description="Polar residues" evidence="1">
    <location>
        <begin position="770"/>
        <end position="779"/>
    </location>
</feature>
<accession>A0ABR1JZ61</accession>
<feature type="compositionally biased region" description="Polar residues" evidence="1">
    <location>
        <begin position="688"/>
        <end position="709"/>
    </location>
</feature>
<feature type="region of interest" description="Disordered" evidence="1">
    <location>
        <begin position="101"/>
        <end position="120"/>
    </location>
</feature>
<feature type="compositionally biased region" description="Polar residues" evidence="1">
    <location>
        <begin position="219"/>
        <end position="236"/>
    </location>
</feature>
<gene>
    <name evidence="3" type="ORF">VKT23_003585</name>
</gene>
<feature type="compositionally biased region" description="Pro residues" evidence="1">
    <location>
        <begin position="1026"/>
        <end position="1050"/>
    </location>
</feature>
<organism evidence="3 4">
    <name type="scientific">Marasmiellus scandens</name>
    <dbReference type="NCBI Taxonomy" id="2682957"/>
    <lineage>
        <taxon>Eukaryota</taxon>
        <taxon>Fungi</taxon>
        <taxon>Dikarya</taxon>
        <taxon>Basidiomycota</taxon>
        <taxon>Agaricomycotina</taxon>
        <taxon>Agaricomycetes</taxon>
        <taxon>Agaricomycetidae</taxon>
        <taxon>Agaricales</taxon>
        <taxon>Marasmiineae</taxon>
        <taxon>Omphalotaceae</taxon>
        <taxon>Marasmiellus</taxon>
    </lineage>
</organism>
<feature type="region of interest" description="Disordered" evidence="1">
    <location>
        <begin position="129"/>
        <end position="236"/>
    </location>
</feature>
<dbReference type="Proteomes" id="UP001498398">
    <property type="component" value="Unassembled WGS sequence"/>
</dbReference>
<feature type="compositionally biased region" description="Pro residues" evidence="1">
    <location>
        <begin position="1213"/>
        <end position="1226"/>
    </location>
</feature>
<feature type="compositionally biased region" description="Low complexity" evidence="1">
    <location>
        <begin position="1080"/>
        <end position="1118"/>
    </location>
</feature>
<feature type="compositionally biased region" description="Low complexity" evidence="1">
    <location>
        <begin position="854"/>
        <end position="874"/>
    </location>
</feature>
<dbReference type="InterPro" id="IPR001849">
    <property type="entry name" value="PH_domain"/>
</dbReference>
<name>A0ABR1JZ61_9AGAR</name>
<proteinExistence type="predicted"/>
<feature type="region of interest" description="Disordered" evidence="1">
    <location>
        <begin position="1"/>
        <end position="87"/>
    </location>
</feature>
<keyword evidence="4" id="KW-1185">Reference proteome</keyword>
<feature type="compositionally biased region" description="Polar residues" evidence="1">
    <location>
        <begin position="17"/>
        <end position="28"/>
    </location>
</feature>
<feature type="compositionally biased region" description="Basic and acidic residues" evidence="1">
    <location>
        <begin position="31"/>
        <end position="40"/>
    </location>
</feature>
<feature type="region of interest" description="Disordered" evidence="1">
    <location>
        <begin position="459"/>
        <end position="577"/>
    </location>
</feature>
<sequence length="1270" mass="134828">MRPTSPTNLAFHRKTDSAFSVSSSQMRISSKGKERAHDDDLSSSQHSILQSSPRSPASRPLSMTGFSVPSSPVSSSPSSKRSSSRGSMLFQASADVLGGFKFGRRRKSLRSPGPPPRMPIILPEVIEISAPPPDVELEERDRLREEAAQALGLGAPTTVDSLHNETASHTREQDQDEHDDGREQAEFHDEADVSMDKEIESLSRTSESAPAPNIIPHPFTSTLSVSIPPSPKSPTNTIVIHGRHRSGSMPAAPHSHHNRSSSIIPTPVPPFPSSHSSLKQFIQISSTFPKYYPSSSLRIFALTKQWKNRFMVLSTPIALPTLSRNHSPSVSYLHLFKSSAAEDKELERLEINEDSVVFVAEEDVGGRRHVIKVGGKDVGAFKKELNTEEGGRTMWFLQITDTAESQKWITAIKNAIFGQRTMRAGLGHSSPLASGVVEPKGDMDVMLSMRTQGIISSPTRTKFDIPDQPNGTMTGTSPPQRSPTFQDTTHSYAPSVASVRSQSTVPKSSNSNAVSALKGLFSGNNTVGRPRSSSRATSIVESENGGEESGNNLMSILRSPTSDSIADSPGVPSRVSVASNPTHLARALSVGSISPAPSSMMRQTSQRGSIMSTISGLPHTNDSGMGVHAPTVDFRIDRKILANPISVEGEHFPIPRSRDGLTSIPDRASRTMSVGSISLLPPPRKRWTSTGSPSVAITDSPATASQQLPPDTHSEMGVMGFHVQNASTASIVETDEPSQSPPPHSTTFSFGTPPQRPRSPSSRSVRSVSTLASAQSVTNSPQPSAGGSSPGMDRSSKRSSGRRWSRQLPQRLTPPSIPPPAIPGSQVTQNGNASATALNVQPLRHPYLTERRSSSQSSVISNLPSKFSKRASASSAFSVKTTSTSQSSVHMNSSALNTVSHSRAGSSNRNSISPPPRPAPTFALPPAPVSAPVNSTKEPVSNSIPPAPPSAPPSSKRSSLRESVTNRALRLSLTAPKPPPSTVLPPRPDEPVEHTRSKSRGHSRSYSASSQNQNQNGSTLYSIPGSPSPPSPLLASPFPPPRGPLPPTPPTAVASSSSEPPPVIPPSSRSSIKQRLRILSAPSTTSPSSPSSPFINGIPGSSTRSSSTHVSRPSTSTVMSNNTSPPSTPGIGSENRLGYIQIPYQGQNNNSGNLESSFLSLATPATPSLPMPKVHTLPEPEPEPVSLSPPPRRGSKRISIPEAQFEFNGNPDEPAPPLPDPMPDPLPSSVTTTMVAPPLTTTTDSTDNSSNKLLSLSRHGSVISLGIVSM</sequence>
<feature type="compositionally biased region" description="Basic and acidic residues" evidence="1">
    <location>
        <begin position="987"/>
        <end position="996"/>
    </location>
</feature>
<feature type="compositionally biased region" description="Polar residues" evidence="1">
    <location>
        <begin position="522"/>
        <end position="540"/>
    </location>
</feature>
<feature type="compositionally biased region" description="Pro residues" evidence="1">
    <location>
        <begin position="913"/>
        <end position="929"/>
    </location>
</feature>
<feature type="region of interest" description="Disordered" evidence="1">
    <location>
        <begin position="675"/>
        <end position="716"/>
    </location>
</feature>
<dbReference type="Gene3D" id="2.30.29.30">
    <property type="entry name" value="Pleckstrin-homology domain (PH domain)/Phosphotyrosine-binding domain (PTB)"/>
    <property type="match status" value="1"/>
</dbReference>
<feature type="compositionally biased region" description="Low complexity" evidence="1">
    <location>
        <begin position="780"/>
        <end position="791"/>
    </location>
</feature>
<feature type="compositionally biased region" description="Polar residues" evidence="1">
    <location>
        <begin position="469"/>
        <end position="514"/>
    </location>
</feature>
<feature type="domain" description="PH" evidence="2">
    <location>
        <begin position="290"/>
        <end position="417"/>
    </location>
</feature>
<dbReference type="PROSITE" id="PS50003">
    <property type="entry name" value="PH_DOMAIN"/>
    <property type="match status" value="1"/>
</dbReference>
<evidence type="ECO:0000313" key="4">
    <source>
        <dbReference type="Proteomes" id="UP001498398"/>
    </source>
</evidence>
<reference evidence="3 4" key="1">
    <citation type="submission" date="2024-01" db="EMBL/GenBank/DDBJ databases">
        <title>A draft genome for the cacao thread blight pathogen Marasmiellus scandens.</title>
        <authorList>
            <person name="Baruah I.K."/>
            <person name="Leung J."/>
            <person name="Bukari Y."/>
            <person name="Amoako-Attah I."/>
            <person name="Meinhardt L.W."/>
            <person name="Bailey B.A."/>
            <person name="Cohen S.P."/>
        </authorList>
    </citation>
    <scope>NUCLEOTIDE SEQUENCE [LARGE SCALE GENOMIC DNA]</scope>
    <source>
        <strain evidence="3 4">GH-19</strain>
    </source>
</reference>
<feature type="compositionally biased region" description="Pro residues" evidence="1">
    <location>
        <begin position="976"/>
        <end position="986"/>
    </location>
</feature>
<feature type="compositionally biased region" description="Polar residues" evidence="1">
    <location>
        <begin position="1144"/>
        <end position="1166"/>
    </location>
</feature>
<dbReference type="SUPFAM" id="SSF50729">
    <property type="entry name" value="PH domain-like"/>
    <property type="match status" value="1"/>
</dbReference>
<evidence type="ECO:0000259" key="2">
    <source>
        <dbReference type="PROSITE" id="PS50003"/>
    </source>
</evidence>
<dbReference type="EMBL" id="JBANRG010000003">
    <property type="protein sequence ID" value="KAK7469093.1"/>
    <property type="molecule type" value="Genomic_DNA"/>
</dbReference>
<feature type="compositionally biased region" description="Low complexity" evidence="1">
    <location>
        <begin position="1004"/>
        <end position="1025"/>
    </location>
</feature>
<feature type="compositionally biased region" description="Basic and acidic residues" evidence="1">
    <location>
        <begin position="162"/>
        <end position="201"/>
    </location>
</feature>
<feature type="compositionally biased region" description="Low complexity" evidence="1">
    <location>
        <begin position="42"/>
        <end position="87"/>
    </location>
</feature>